<reference evidence="2 3" key="1">
    <citation type="submission" date="2017-09" db="EMBL/GenBank/DDBJ databases">
        <title>Depth-based differentiation of microbial function through sediment-hosted aquifers and enrichment of novel symbionts in the deep terrestrial subsurface.</title>
        <authorList>
            <person name="Probst A.J."/>
            <person name="Ladd B."/>
            <person name="Jarett J.K."/>
            <person name="Geller-Mcgrath D.E."/>
            <person name="Sieber C.M."/>
            <person name="Emerson J.B."/>
            <person name="Anantharaman K."/>
            <person name="Thomas B.C."/>
            <person name="Malmstrom R."/>
            <person name="Stieglmeier M."/>
            <person name="Klingl A."/>
            <person name="Woyke T."/>
            <person name="Ryan C.M."/>
            <person name="Banfield J.F."/>
        </authorList>
    </citation>
    <scope>NUCLEOTIDE SEQUENCE [LARGE SCALE GENOMIC DNA]</scope>
    <source>
        <strain evidence="2">CG10_big_fil_rev_8_21_14_0_10_37_15</strain>
    </source>
</reference>
<organism evidence="2 3">
    <name type="scientific">Candidatus Yanofskybacteria bacterium CG10_big_fil_rev_8_21_14_0_10_37_15</name>
    <dbReference type="NCBI Taxonomy" id="1975097"/>
    <lineage>
        <taxon>Bacteria</taxon>
        <taxon>Candidatus Yanofskyibacteriota</taxon>
    </lineage>
</organism>
<comment type="caution">
    <text evidence="2">The sequence shown here is derived from an EMBL/GenBank/DDBJ whole genome shotgun (WGS) entry which is preliminary data.</text>
</comment>
<name>A0A2H0R5D7_9BACT</name>
<dbReference type="EMBL" id="PCXP01000023">
    <property type="protein sequence ID" value="PIR41739.1"/>
    <property type="molecule type" value="Genomic_DNA"/>
</dbReference>
<keyword evidence="1" id="KW-0812">Transmembrane</keyword>
<sequence length="281" mass="32354">MTKATKRGLFYSAVVIFILASYIMIFYAQGYKFNFDDFGFYRTGSIHIKTNIGADVYLDDKKSGSTSFLSNSHTINGLLPGEYPVRVQRKDNYSFWEKNIRVEEGLVSEFSKIVLFPIFGEEKEIFVTELESMLYPSSSLNDTAVLTPVPKPTPKKSSPVLSPTHLIDTEPFYIERDILYKNNGLGNNPSQLAVNVKGFSLSQDNSKILYWSGRELWVVWLKKTDYQPIREADNKERIIRLSRPIKKAVWYLNEDWIVADDGKAYKLVEIDNREKINVVIF</sequence>
<proteinExistence type="predicted"/>
<keyword evidence="1" id="KW-0472">Membrane</keyword>
<gene>
    <name evidence="2" type="ORF">COV30_02115</name>
</gene>
<evidence type="ECO:0000256" key="1">
    <source>
        <dbReference type="SAM" id="Phobius"/>
    </source>
</evidence>
<dbReference type="AlphaFoldDB" id="A0A2H0R5D7"/>
<evidence type="ECO:0000313" key="3">
    <source>
        <dbReference type="Proteomes" id="UP000230208"/>
    </source>
</evidence>
<keyword evidence="1" id="KW-1133">Transmembrane helix</keyword>
<evidence type="ECO:0008006" key="4">
    <source>
        <dbReference type="Google" id="ProtNLM"/>
    </source>
</evidence>
<protein>
    <recommendedName>
        <fullName evidence="4">PEGA domain-containing protein</fullName>
    </recommendedName>
</protein>
<dbReference type="Proteomes" id="UP000230208">
    <property type="component" value="Unassembled WGS sequence"/>
</dbReference>
<feature type="transmembrane region" description="Helical" evidence="1">
    <location>
        <begin position="9"/>
        <end position="28"/>
    </location>
</feature>
<evidence type="ECO:0000313" key="2">
    <source>
        <dbReference type="EMBL" id="PIR41739.1"/>
    </source>
</evidence>
<accession>A0A2H0R5D7</accession>